<organism evidence="2 3">
    <name type="scientific">Saccharothrix syringae</name>
    <name type="common">Nocardiopsis syringae</name>
    <dbReference type="NCBI Taxonomy" id="103733"/>
    <lineage>
        <taxon>Bacteria</taxon>
        <taxon>Bacillati</taxon>
        <taxon>Actinomycetota</taxon>
        <taxon>Actinomycetes</taxon>
        <taxon>Pseudonocardiales</taxon>
        <taxon>Pseudonocardiaceae</taxon>
        <taxon>Saccharothrix</taxon>
    </lineage>
</organism>
<gene>
    <name evidence="2" type="ORF">EKG83_09145</name>
</gene>
<proteinExistence type="predicted"/>
<evidence type="ECO:0000313" key="3">
    <source>
        <dbReference type="Proteomes" id="UP000325787"/>
    </source>
</evidence>
<dbReference type="AlphaFoldDB" id="A0A5Q0GUQ7"/>
<keyword evidence="3" id="KW-1185">Reference proteome</keyword>
<evidence type="ECO:0000313" key="2">
    <source>
        <dbReference type="EMBL" id="QFZ17623.1"/>
    </source>
</evidence>
<dbReference type="OrthoDB" id="3828886at2"/>
<evidence type="ECO:0000256" key="1">
    <source>
        <dbReference type="SAM" id="MobiDB-lite"/>
    </source>
</evidence>
<dbReference type="EMBL" id="CP034550">
    <property type="protein sequence ID" value="QFZ17623.1"/>
    <property type="molecule type" value="Genomic_DNA"/>
</dbReference>
<dbReference type="Proteomes" id="UP000325787">
    <property type="component" value="Chromosome"/>
</dbReference>
<dbReference type="KEGG" id="ssyi:EKG83_09145"/>
<sequence>MVLLLVTACGAQSAGSQHECTAIGTPVGVAVDVQLREATSAAIEVCWAGSCATPALTLHPSSRVVETTCTGTGPDDSCGARSEPTGARNGFAAVPGLPAGPVTARLTLADQSGSVLVNREIALTPEMAYPNGPNCPPGGPQARISVGPDGSVTAP</sequence>
<reference evidence="3" key="1">
    <citation type="journal article" date="2021" name="Curr. Microbiol.">
        <title>Complete genome of nocamycin-producing strain Saccharothrix syringae NRRL B-16468 reveals the biosynthetic potential for secondary metabolites.</title>
        <authorList>
            <person name="Mo X."/>
            <person name="Yang S."/>
        </authorList>
    </citation>
    <scope>NUCLEOTIDE SEQUENCE [LARGE SCALE GENOMIC DNA]</scope>
    <source>
        <strain evidence="3">ATCC 51364 / DSM 43886 / JCM 6844 / KCTC 9398 / NBRC 14523 / NRRL B-16468 / INA 2240</strain>
    </source>
</reference>
<accession>A0A5Q0GUQ7</accession>
<feature type="region of interest" description="Disordered" evidence="1">
    <location>
        <begin position="128"/>
        <end position="155"/>
    </location>
</feature>
<name>A0A5Q0GUQ7_SACSY</name>
<protein>
    <submittedName>
        <fullName evidence="2">Uncharacterized protein</fullName>
    </submittedName>
</protein>
<dbReference type="RefSeq" id="WP_153277963.1">
    <property type="nucleotide sequence ID" value="NZ_CP034550.1"/>
</dbReference>